<dbReference type="AlphaFoldDB" id="A0A1H8PV69"/>
<evidence type="ECO:0000313" key="1">
    <source>
        <dbReference type="EMBL" id="SEO45835.1"/>
    </source>
</evidence>
<gene>
    <name evidence="1" type="ORF">SAMN04489859_11281</name>
</gene>
<accession>A0A1H8PV69</accession>
<protein>
    <recommendedName>
        <fullName evidence="3">Phage portal protein, HK97 family</fullName>
    </recommendedName>
</protein>
<organism evidence="1 2">
    <name type="scientific">Paracoccus alcaliphilus</name>
    <dbReference type="NCBI Taxonomy" id="34002"/>
    <lineage>
        <taxon>Bacteria</taxon>
        <taxon>Pseudomonadati</taxon>
        <taxon>Pseudomonadota</taxon>
        <taxon>Alphaproteobacteria</taxon>
        <taxon>Rhodobacterales</taxon>
        <taxon>Paracoccaceae</taxon>
        <taxon>Paracoccus</taxon>
    </lineage>
</organism>
<proteinExistence type="predicted"/>
<reference evidence="1 2" key="1">
    <citation type="submission" date="2016-10" db="EMBL/GenBank/DDBJ databases">
        <authorList>
            <person name="de Groot N.N."/>
        </authorList>
    </citation>
    <scope>NUCLEOTIDE SEQUENCE [LARGE SCALE GENOMIC DNA]</scope>
    <source>
        <strain evidence="1 2">DSM 8512</strain>
    </source>
</reference>
<evidence type="ECO:0000313" key="2">
    <source>
        <dbReference type="Proteomes" id="UP000199054"/>
    </source>
</evidence>
<keyword evidence="2" id="KW-1185">Reference proteome</keyword>
<evidence type="ECO:0008006" key="3">
    <source>
        <dbReference type="Google" id="ProtNLM"/>
    </source>
</evidence>
<sequence length="189" mass="20248">MATAGMRMRRLALASCRSLKARATDLETLARGFKGRRGRVLLRESVNVAAQGSVAPNGDWRPQGLTPNLEASMATQNWKAARDSVLTAFGILPGGFDAATTGPMVREVQRHLAGWTLQPMAMLMADEASEKLGGKIEIDVMRPVQAYDVSGRARAMATLIQGLAQAKEAGIDPDAALRLVNWGKDDGAF</sequence>
<dbReference type="Proteomes" id="UP000199054">
    <property type="component" value="Unassembled WGS sequence"/>
</dbReference>
<dbReference type="EMBL" id="FODE01000128">
    <property type="protein sequence ID" value="SEO45835.1"/>
    <property type="molecule type" value="Genomic_DNA"/>
</dbReference>
<dbReference type="STRING" id="34002.SAMN04489859_11281"/>
<dbReference type="RefSeq" id="WP_090618182.1">
    <property type="nucleotide sequence ID" value="NZ_CP067124.1"/>
</dbReference>
<name>A0A1H8PV69_9RHOB</name>